<feature type="transmembrane region" description="Helical" evidence="1">
    <location>
        <begin position="74"/>
        <end position="98"/>
    </location>
</feature>
<evidence type="ECO:0000313" key="2">
    <source>
        <dbReference type="EMBL" id="RDX92006.1"/>
    </source>
</evidence>
<comment type="caution">
    <text evidence="2">The sequence shown here is derived from an EMBL/GenBank/DDBJ whole genome shotgun (WGS) entry which is preliminary data.</text>
</comment>
<feature type="transmembrane region" description="Helical" evidence="1">
    <location>
        <begin position="20"/>
        <end position="37"/>
    </location>
</feature>
<keyword evidence="3" id="KW-1185">Reference proteome</keyword>
<evidence type="ECO:0000256" key="1">
    <source>
        <dbReference type="SAM" id="Phobius"/>
    </source>
</evidence>
<organism evidence="2 3">
    <name type="scientific">Mucuna pruriens</name>
    <name type="common">Velvet bean</name>
    <name type="synonym">Dolichos pruriens</name>
    <dbReference type="NCBI Taxonomy" id="157652"/>
    <lineage>
        <taxon>Eukaryota</taxon>
        <taxon>Viridiplantae</taxon>
        <taxon>Streptophyta</taxon>
        <taxon>Embryophyta</taxon>
        <taxon>Tracheophyta</taxon>
        <taxon>Spermatophyta</taxon>
        <taxon>Magnoliopsida</taxon>
        <taxon>eudicotyledons</taxon>
        <taxon>Gunneridae</taxon>
        <taxon>Pentapetalae</taxon>
        <taxon>rosids</taxon>
        <taxon>fabids</taxon>
        <taxon>Fabales</taxon>
        <taxon>Fabaceae</taxon>
        <taxon>Papilionoideae</taxon>
        <taxon>50 kb inversion clade</taxon>
        <taxon>NPAAA clade</taxon>
        <taxon>indigoferoid/millettioid clade</taxon>
        <taxon>Phaseoleae</taxon>
        <taxon>Mucuna</taxon>
    </lineage>
</organism>
<keyword evidence="1" id="KW-0812">Transmembrane</keyword>
<name>A0A371GNB3_MUCPR</name>
<gene>
    <name evidence="2" type="ORF">CR513_25931</name>
</gene>
<proteinExistence type="predicted"/>
<feature type="non-terminal residue" evidence="2">
    <location>
        <position position="1"/>
    </location>
</feature>
<keyword evidence="1" id="KW-0472">Membrane</keyword>
<protein>
    <submittedName>
        <fullName evidence="2">Uncharacterized protein</fullName>
    </submittedName>
</protein>
<dbReference type="Proteomes" id="UP000257109">
    <property type="component" value="Unassembled WGS sequence"/>
</dbReference>
<evidence type="ECO:0000313" key="3">
    <source>
        <dbReference type="Proteomes" id="UP000257109"/>
    </source>
</evidence>
<accession>A0A371GNB3</accession>
<dbReference type="AlphaFoldDB" id="A0A371GNB3"/>
<keyword evidence="1" id="KW-1133">Transmembrane helix</keyword>
<dbReference type="EMBL" id="QJKJ01004974">
    <property type="protein sequence ID" value="RDX92006.1"/>
    <property type="molecule type" value="Genomic_DNA"/>
</dbReference>
<sequence>MALISKNKLGFVDGSILDPLMAIFCTILGFATTTFNNPQIFQLKKKNCLIVSKCESTFHQSEKIFGKNLVNTNLLTFALVVALNRLLIFFMQNMYLLFS</sequence>
<reference evidence="2" key="1">
    <citation type="submission" date="2018-05" db="EMBL/GenBank/DDBJ databases">
        <title>Draft genome of Mucuna pruriens seed.</title>
        <authorList>
            <person name="Nnadi N.E."/>
            <person name="Vos R."/>
            <person name="Hasami M.H."/>
            <person name="Devisetty U.K."/>
            <person name="Aguiy J.C."/>
        </authorList>
    </citation>
    <scope>NUCLEOTIDE SEQUENCE [LARGE SCALE GENOMIC DNA]</scope>
    <source>
        <strain evidence="2">JCA_2017</strain>
    </source>
</reference>